<dbReference type="STRING" id="48256.CLHUN_33420"/>
<comment type="caution">
    <text evidence="1">The sequence shown here is derived from an EMBL/GenBank/DDBJ whole genome shotgun (WGS) entry which is preliminary data.</text>
</comment>
<dbReference type="NCBIfam" id="NF004088">
    <property type="entry name" value="PRK05590.1"/>
    <property type="match status" value="1"/>
</dbReference>
<dbReference type="EMBL" id="MZGX01000025">
    <property type="protein sequence ID" value="OPX42690.1"/>
    <property type="molecule type" value="Genomic_DNA"/>
</dbReference>
<name>A0A1V4SFQ6_RUMHU</name>
<dbReference type="AlphaFoldDB" id="A0A1V4SFQ6"/>
<proteinExistence type="predicted"/>
<dbReference type="Pfam" id="PF02810">
    <property type="entry name" value="SEC-C"/>
    <property type="match status" value="1"/>
</dbReference>
<dbReference type="SUPFAM" id="SSF103642">
    <property type="entry name" value="Sec-C motif"/>
    <property type="match status" value="1"/>
</dbReference>
<dbReference type="OrthoDB" id="5872at2"/>
<evidence type="ECO:0000313" key="1">
    <source>
        <dbReference type="EMBL" id="OPX42690.1"/>
    </source>
</evidence>
<dbReference type="InterPro" id="IPR004027">
    <property type="entry name" value="SEC_C_motif"/>
</dbReference>
<dbReference type="PANTHER" id="PTHR33747">
    <property type="entry name" value="UPF0225 PROTEIN SCO1677"/>
    <property type="match status" value="1"/>
</dbReference>
<evidence type="ECO:0000313" key="2">
    <source>
        <dbReference type="Proteomes" id="UP000191554"/>
    </source>
</evidence>
<evidence type="ECO:0008006" key="3">
    <source>
        <dbReference type="Google" id="ProtNLM"/>
    </source>
</evidence>
<protein>
    <recommendedName>
        <fullName evidence="3">Preprotein translocase subunit SecA</fullName>
    </recommendedName>
</protein>
<keyword evidence="2" id="KW-1185">Reference proteome</keyword>
<accession>A0A1V4SFQ6</accession>
<organism evidence="1 2">
    <name type="scientific">Ruminiclostridium hungatei</name>
    <name type="common">Clostridium hungatei</name>
    <dbReference type="NCBI Taxonomy" id="48256"/>
    <lineage>
        <taxon>Bacteria</taxon>
        <taxon>Bacillati</taxon>
        <taxon>Bacillota</taxon>
        <taxon>Clostridia</taxon>
        <taxon>Eubacteriales</taxon>
        <taxon>Oscillospiraceae</taxon>
        <taxon>Ruminiclostridium</taxon>
    </lineage>
</organism>
<reference evidence="1 2" key="1">
    <citation type="submission" date="2017-03" db="EMBL/GenBank/DDBJ databases">
        <title>Genome sequence of Clostridium hungatei DSM 14427.</title>
        <authorList>
            <person name="Poehlein A."/>
            <person name="Daniel R."/>
        </authorList>
    </citation>
    <scope>NUCLEOTIDE SEQUENCE [LARGE SCALE GENOMIC DNA]</scope>
    <source>
        <strain evidence="1 2">DSM 14427</strain>
    </source>
</reference>
<sequence>MTLNDRWREIADKERTPQENEAFWKDYFLKEKDNYAYILANNLKNIKGQLSEVAGSFNMDSVTFIGFLDGINTSLVEETDLDTLEETSIIDIEIDYEKLYFNMLDAKADWLYNLTEWDNILPEERRKEIAKEFRISRMAVSNKVGRNDPCPCGSGKKYKKCCGKE</sequence>
<dbReference type="RefSeq" id="WP_080065778.1">
    <property type="nucleotide sequence ID" value="NZ_MZGX01000025.1"/>
</dbReference>
<dbReference type="Gene3D" id="3.10.450.50">
    <property type="match status" value="1"/>
</dbReference>
<dbReference type="Proteomes" id="UP000191554">
    <property type="component" value="Unassembled WGS sequence"/>
</dbReference>
<dbReference type="PANTHER" id="PTHR33747:SF1">
    <property type="entry name" value="ADENYLATE CYCLASE-ASSOCIATED CAP C-TERMINAL DOMAIN-CONTAINING PROTEIN"/>
    <property type="match status" value="1"/>
</dbReference>
<gene>
    <name evidence="1" type="ORF">CLHUN_33420</name>
</gene>